<evidence type="ECO:0000313" key="2">
    <source>
        <dbReference type="EMBL" id="CAA7270870.1"/>
    </source>
</evidence>
<dbReference type="EMBL" id="CACVBS010000099">
    <property type="protein sequence ID" value="CAA7270870.1"/>
    <property type="molecule type" value="Genomic_DNA"/>
</dbReference>
<sequence length="210" mass="23865">MLSSTKETHSRRSTSSLCTSTTPTSSLSITSSRRFQSCLPYFNCTVWKLRGRCLVSERLFMKLFLVDEHGVETYQMTAVVPWPTWKTNTSSFMQYAAAHFDHPELQKESRGPLSLRCATREGEGVVWTHVSVYSWACIRPQDELAIFISRTKEESQDGHDPVSDAKDAGAVRPEFPQLVCLTCTEHRATGADDTRKFANTRWLFSDARTR</sequence>
<dbReference type="Proteomes" id="UP000467700">
    <property type="component" value="Unassembled WGS sequence"/>
</dbReference>
<evidence type="ECO:0000256" key="1">
    <source>
        <dbReference type="SAM" id="MobiDB-lite"/>
    </source>
</evidence>
<feature type="region of interest" description="Disordered" evidence="1">
    <location>
        <begin position="1"/>
        <end position="27"/>
    </location>
</feature>
<keyword evidence="3" id="KW-1185">Reference proteome</keyword>
<comment type="caution">
    <text evidence="2">The sequence shown here is derived from an EMBL/GenBank/DDBJ whole genome shotgun (WGS) entry which is preliminary data.</text>
</comment>
<reference evidence="2 3" key="1">
    <citation type="submission" date="2020-01" db="EMBL/GenBank/DDBJ databases">
        <authorList>
            <person name="Gupta K D."/>
        </authorList>
    </citation>
    <scope>NUCLEOTIDE SEQUENCE [LARGE SCALE GENOMIC DNA]</scope>
</reference>
<gene>
    <name evidence="2" type="ORF">AAE3_LOCUS13120</name>
</gene>
<feature type="compositionally biased region" description="Low complexity" evidence="1">
    <location>
        <begin position="13"/>
        <end position="27"/>
    </location>
</feature>
<dbReference type="AlphaFoldDB" id="A0A8S0WJ00"/>
<feature type="compositionally biased region" description="Basic and acidic residues" evidence="1">
    <location>
        <begin position="1"/>
        <end position="10"/>
    </location>
</feature>
<accession>A0A8S0WJ00</accession>
<protein>
    <submittedName>
        <fullName evidence="2">Uncharacterized protein</fullName>
    </submittedName>
</protein>
<organism evidence="2 3">
    <name type="scientific">Cyclocybe aegerita</name>
    <name type="common">Black poplar mushroom</name>
    <name type="synonym">Agrocybe aegerita</name>
    <dbReference type="NCBI Taxonomy" id="1973307"/>
    <lineage>
        <taxon>Eukaryota</taxon>
        <taxon>Fungi</taxon>
        <taxon>Dikarya</taxon>
        <taxon>Basidiomycota</taxon>
        <taxon>Agaricomycotina</taxon>
        <taxon>Agaricomycetes</taxon>
        <taxon>Agaricomycetidae</taxon>
        <taxon>Agaricales</taxon>
        <taxon>Agaricineae</taxon>
        <taxon>Bolbitiaceae</taxon>
        <taxon>Cyclocybe</taxon>
    </lineage>
</organism>
<proteinExistence type="predicted"/>
<evidence type="ECO:0000313" key="3">
    <source>
        <dbReference type="Proteomes" id="UP000467700"/>
    </source>
</evidence>
<name>A0A8S0WJ00_CYCAE</name>